<sequence>TKGKIQLAGDLSGTAATPTVPGLANKENLSNKSISVSTDATSDTKYPSVKAVKDYVDSATQGVALQTTVAGKEDVSNKSTATTLGTSDILYPTQKAVKSYVDSQIASSTIVDADATTKGKIQLAGDLSGTAATPTVPGLANKENLSNKSISVSTDATSDTKYPSVKAVKSYVDSQIASSTIVDADATTKGKIQLAGDLSGTAAAPTVVKINGVALAGLSTGLLKNTTSSGIPSIAIAGTDYLGAVSPGSSGNILTSNGTTWISAAPAAGTASTLLNARLIYGNSFDGSANVTGVIASNFGGTGNGFTKFTGATGIEKTYTLPNSDAVILTNQTAVTINQGGTGATNKTAAFDALSPMTSPGDIIYGISGGSAARLARGTENQVLTISNGLPAWTTSTATAQAQDSNEEASATLNQTSFTLAHTPATTSKVRMYINGIRISNTAYTISGSTVTYIPTNNGAYDLAVGDRIQFDYQY</sequence>
<dbReference type="Pfam" id="PF19264">
    <property type="entry name" value="DUF5907"/>
    <property type="match status" value="3"/>
</dbReference>
<evidence type="ECO:0000313" key="2">
    <source>
        <dbReference type="Proteomes" id="UP001598114"/>
    </source>
</evidence>
<keyword evidence="2" id="KW-1185">Reference proteome</keyword>
<accession>A0ABW6CY19</accession>
<dbReference type="RefSeq" id="WP_377974110.1">
    <property type="nucleotide sequence ID" value="NZ_JBBKYA010000001.1"/>
</dbReference>
<protein>
    <submittedName>
        <fullName evidence="1">Uncharacterized protein</fullName>
    </submittedName>
</protein>
<comment type="caution">
    <text evidence="1">The sequence shown here is derived from an EMBL/GenBank/DDBJ whole genome shotgun (WGS) entry which is preliminary data.</text>
</comment>
<proteinExistence type="predicted"/>
<dbReference type="EMBL" id="JBBKYA010000001">
    <property type="protein sequence ID" value="MFD3274662.1"/>
    <property type="molecule type" value="Genomic_DNA"/>
</dbReference>
<dbReference type="Proteomes" id="UP001598114">
    <property type="component" value="Unassembled WGS sequence"/>
</dbReference>
<gene>
    <name evidence="1" type="ORF">SKC38_00300</name>
</gene>
<feature type="non-terminal residue" evidence="1">
    <location>
        <position position="1"/>
    </location>
</feature>
<dbReference type="InterPro" id="IPR045571">
    <property type="entry name" value="DUF5907"/>
</dbReference>
<organism evidence="1 2">
    <name type="scientific">Aquirufa echingensis</name>
    <dbReference type="NCBI Taxonomy" id="3096516"/>
    <lineage>
        <taxon>Bacteria</taxon>
        <taxon>Pseudomonadati</taxon>
        <taxon>Bacteroidota</taxon>
        <taxon>Cytophagia</taxon>
        <taxon>Cytophagales</taxon>
        <taxon>Flectobacillaceae</taxon>
        <taxon>Aquirufa</taxon>
    </lineage>
</organism>
<evidence type="ECO:0000313" key="1">
    <source>
        <dbReference type="EMBL" id="MFD3274662.1"/>
    </source>
</evidence>
<name>A0ABW6CY19_9BACT</name>
<reference evidence="1 2" key="1">
    <citation type="submission" date="2024-03" db="EMBL/GenBank/DDBJ databases">
        <title>Aquirufa genome sequencing.</title>
        <authorList>
            <person name="Pitt A."/>
            <person name="Hahn M.W."/>
        </authorList>
    </citation>
    <scope>NUCLEOTIDE SEQUENCE [LARGE SCALE GENOMIC DNA]</scope>
    <source>
        <strain evidence="1 2">PLAD-142S6K</strain>
    </source>
</reference>